<accession>A0ABD0UHR3</accession>
<keyword evidence="2" id="KW-1185">Reference proteome</keyword>
<dbReference type="PANTHER" id="PTHR43330:SF8">
    <property type="entry name" value="METHIONINE AMINOPEPTIDASE 1D, MITOCHONDRIAL"/>
    <property type="match status" value="1"/>
</dbReference>
<dbReference type="SUPFAM" id="SSF55920">
    <property type="entry name" value="Creatinase/aminopeptidase"/>
    <property type="match status" value="1"/>
</dbReference>
<dbReference type="EMBL" id="JANQDX010000014">
    <property type="protein sequence ID" value="KAL0912385.1"/>
    <property type="molecule type" value="Genomic_DNA"/>
</dbReference>
<dbReference type="Gene3D" id="3.90.230.10">
    <property type="entry name" value="Creatinase/methionine aminopeptidase superfamily"/>
    <property type="match status" value="1"/>
</dbReference>
<gene>
    <name evidence="1" type="ORF">M5K25_018352</name>
</gene>
<protein>
    <recommendedName>
        <fullName evidence="3">Methionine aminopeptidase</fullName>
    </recommendedName>
</protein>
<reference evidence="1 2" key="1">
    <citation type="journal article" date="2024" name="Plant Biotechnol. J.">
        <title>Dendrobium thyrsiflorum genome and its molecular insights into genes involved in important horticultural traits.</title>
        <authorList>
            <person name="Chen B."/>
            <person name="Wang J.Y."/>
            <person name="Zheng P.J."/>
            <person name="Li K.L."/>
            <person name="Liang Y.M."/>
            <person name="Chen X.F."/>
            <person name="Zhang C."/>
            <person name="Zhao X."/>
            <person name="He X."/>
            <person name="Zhang G.Q."/>
            <person name="Liu Z.J."/>
            <person name="Xu Q."/>
        </authorList>
    </citation>
    <scope>NUCLEOTIDE SEQUENCE [LARGE SCALE GENOMIC DNA]</scope>
    <source>
        <strain evidence="1">GZMU011</strain>
    </source>
</reference>
<sequence>MLEESEAVWLGAANSEEKFNSCTVALFGQSKNSVEKSEIVLSYCPFVKNQIFLNANIPLHFKVCFSYSVSIAVSSRIRSSSMLTSLCILEPMLTMGSTQPVIWSDEWTAVTKDGSLSAQFEHTLLITENGAEILTKC</sequence>
<comment type="caution">
    <text evidence="1">The sequence shown here is derived from an EMBL/GenBank/DDBJ whole genome shotgun (WGS) entry which is preliminary data.</text>
</comment>
<organism evidence="1 2">
    <name type="scientific">Dendrobium thyrsiflorum</name>
    <name type="common">Pinecone-like raceme dendrobium</name>
    <name type="synonym">Orchid</name>
    <dbReference type="NCBI Taxonomy" id="117978"/>
    <lineage>
        <taxon>Eukaryota</taxon>
        <taxon>Viridiplantae</taxon>
        <taxon>Streptophyta</taxon>
        <taxon>Embryophyta</taxon>
        <taxon>Tracheophyta</taxon>
        <taxon>Spermatophyta</taxon>
        <taxon>Magnoliopsida</taxon>
        <taxon>Liliopsida</taxon>
        <taxon>Asparagales</taxon>
        <taxon>Orchidaceae</taxon>
        <taxon>Epidendroideae</taxon>
        <taxon>Malaxideae</taxon>
        <taxon>Dendrobiinae</taxon>
        <taxon>Dendrobium</taxon>
    </lineage>
</organism>
<evidence type="ECO:0000313" key="1">
    <source>
        <dbReference type="EMBL" id="KAL0912385.1"/>
    </source>
</evidence>
<dbReference type="PANTHER" id="PTHR43330">
    <property type="entry name" value="METHIONINE AMINOPEPTIDASE"/>
    <property type="match status" value="1"/>
</dbReference>
<dbReference type="InterPro" id="IPR036005">
    <property type="entry name" value="Creatinase/aminopeptidase-like"/>
</dbReference>
<dbReference type="Proteomes" id="UP001552299">
    <property type="component" value="Unassembled WGS sequence"/>
</dbReference>
<name>A0ABD0UHR3_DENTH</name>
<evidence type="ECO:0000313" key="2">
    <source>
        <dbReference type="Proteomes" id="UP001552299"/>
    </source>
</evidence>
<evidence type="ECO:0008006" key="3">
    <source>
        <dbReference type="Google" id="ProtNLM"/>
    </source>
</evidence>
<proteinExistence type="predicted"/>
<dbReference type="AlphaFoldDB" id="A0ABD0UHR3"/>